<keyword evidence="6" id="KW-0653">Protein transport</keyword>
<sequence>MLSGIFIAFPTCVQLDTLDFRVTTNRHLFKMSVVPMPQASGKINKFAMTERHLGFLQEMVRKNPESYKEEFLEQYEHFMQTIKLLHLQPVQHRMDVQPLLDSITFLSGVVIFFKEEAKAFGDQMLTVLREQATGLDPHVRMAFCKALIPLRNKNFIEPLTLLELFFELVKLEDKHLRKFILSSISSHLKMICVQKKNLKLAGKIQNFCFAKLKDSRSIVVRCSQLILIDAFRKKYFRDTKTANAISEGCFHKIPKIQVAAIKFFIGSKSDEDGEEELSDDEDENGGEEDKKTLKEVMNAFRYAKKTKKRERDLEKAKKTMNKKKKAKKESRGKECNLLAVQSLYDAQEFGDRLFKMLESTKVEKFEVRLFRIALLARIIGIHRLQTLQFYSISVPSSRYVQRFLQPKQRDVTRILLYAAQACHELVPPDTIESLVKCIAYNFVTDRNSPEAITVGINAIREIFNNCPFAATEDLLRDLSEYKSYKNKNVSMAARAIITLFRQVNPKLLHKRDRGRITAEQAEGEDREYLDFGVPAVREFVPGAECLPEDREENGEMEIDEEEEEKDSDDDGWVDVHHAADVSDEGGEEGVEDEDEDDEDEEGEWETDDEEGEEEEEEDDDDDEEEEGEDEEESEGDEEEEEQGEQTENKKVAVQSKKLKKRQTKSEMKAAIATVPKEKAVKVSEGRILTQEEFKKINQFQIKKALVSQKKIAREIVGTRKRTLDDDRLDEEYEEKRQRRIEGDGLPRLKDIEHFHKKFRRATKAERMESIMEGREGREEYGKGRKKNAPHAGKTNRENAKKKVFNMVKNKIRGKNRQRSFRDQQSSLKNYLLKQAGRKPGNIICRIAIEISLMGYFPFHSMRPLLLLSLLFALVITLPAKSTTSKGMFTPLRFDSPLIVGGQRTSPIPNVHSLPRTMIPLKGDPLMFTNSTKINSTRLSSSSSGSSSSSSDECSGESSEERFLMTRVTASYTINNPMARWAAVAKFLSTAMEGLKETEKDVKHRTIHGGRPVMNTNSTRI</sequence>
<evidence type="ECO:0000256" key="1">
    <source>
        <dbReference type="ARBA" id="ARBA00004123"/>
    </source>
</evidence>
<dbReference type="InterPro" id="IPR012977">
    <property type="entry name" value="SDA1_N"/>
</dbReference>
<reference evidence="13" key="1">
    <citation type="journal article" date="2008" name="Nat. Genet.">
        <title>The Pristionchus pacificus genome provides a unique perspective on nematode lifestyle and parasitism.</title>
        <authorList>
            <person name="Dieterich C."/>
            <person name="Clifton S.W."/>
            <person name="Schuster L.N."/>
            <person name="Chinwalla A."/>
            <person name="Delehaunty K."/>
            <person name="Dinkelacker I."/>
            <person name="Fulton L."/>
            <person name="Fulton R."/>
            <person name="Godfrey J."/>
            <person name="Minx P."/>
            <person name="Mitreva M."/>
            <person name="Roeseler W."/>
            <person name="Tian H."/>
            <person name="Witte H."/>
            <person name="Yang S.P."/>
            <person name="Wilson R.K."/>
            <person name="Sommer R.J."/>
        </authorList>
    </citation>
    <scope>NUCLEOTIDE SEQUENCE [LARGE SCALE GENOMIC DNA]</scope>
    <source>
        <strain evidence="13">PS312</strain>
    </source>
</reference>
<dbReference type="GO" id="GO:0000055">
    <property type="term" value="P:ribosomal large subunit export from nucleus"/>
    <property type="evidence" value="ECO:0000318"/>
    <property type="project" value="GO_Central"/>
</dbReference>
<dbReference type="InterPro" id="IPR016024">
    <property type="entry name" value="ARM-type_fold"/>
</dbReference>
<feature type="domain" description="SDA1 N-terminal" evidence="10">
    <location>
        <begin position="105"/>
        <end position="485"/>
    </location>
</feature>
<feature type="compositionally biased region" description="Basic residues" evidence="8">
    <location>
        <begin position="318"/>
        <end position="328"/>
    </location>
</feature>
<dbReference type="PANTHER" id="PTHR12730">
    <property type="entry name" value="HSDA/SDA1-RELATED"/>
    <property type="match status" value="1"/>
</dbReference>
<organism evidence="12 13">
    <name type="scientific">Pristionchus pacificus</name>
    <name type="common">Parasitic nematode worm</name>
    <dbReference type="NCBI Taxonomy" id="54126"/>
    <lineage>
        <taxon>Eukaryota</taxon>
        <taxon>Metazoa</taxon>
        <taxon>Ecdysozoa</taxon>
        <taxon>Nematoda</taxon>
        <taxon>Chromadorea</taxon>
        <taxon>Rhabditida</taxon>
        <taxon>Rhabditina</taxon>
        <taxon>Diplogasteromorpha</taxon>
        <taxon>Diplogasteroidea</taxon>
        <taxon>Neodiplogasteridae</taxon>
        <taxon>Pristionchus</taxon>
    </lineage>
</organism>
<feature type="domain" description="SDA1 middle" evidence="9">
    <location>
        <begin position="572"/>
        <end position="773"/>
    </location>
</feature>
<feature type="region of interest" description="Disordered" evidence="8">
    <location>
        <begin position="935"/>
        <end position="959"/>
    </location>
</feature>
<evidence type="ECO:0000313" key="13">
    <source>
        <dbReference type="Proteomes" id="UP000005239"/>
    </source>
</evidence>
<dbReference type="SUPFAM" id="SSF48371">
    <property type="entry name" value="ARM repeat"/>
    <property type="match status" value="1"/>
</dbReference>
<evidence type="ECO:0000256" key="5">
    <source>
        <dbReference type="ARBA" id="ARBA00022517"/>
    </source>
</evidence>
<dbReference type="InterPro" id="IPR027312">
    <property type="entry name" value="Sda1"/>
</dbReference>
<feature type="region of interest" description="Disordered" evidence="8">
    <location>
        <begin position="998"/>
        <end position="1020"/>
    </location>
</feature>
<dbReference type="OrthoDB" id="2196187at2759"/>
<feature type="compositionally biased region" description="Low complexity" evidence="8">
    <location>
        <begin position="939"/>
        <end position="956"/>
    </location>
</feature>
<accession>A0A2A6C9S2</accession>
<dbReference type="GO" id="GO:0042273">
    <property type="term" value="P:ribosomal large subunit biogenesis"/>
    <property type="evidence" value="ECO:0000318"/>
    <property type="project" value="GO_Central"/>
</dbReference>
<dbReference type="Proteomes" id="UP000005239">
    <property type="component" value="Unassembled WGS sequence"/>
</dbReference>
<feature type="compositionally biased region" description="Basic and acidic residues" evidence="8">
    <location>
        <begin position="772"/>
        <end position="782"/>
    </location>
</feature>
<feature type="region of interest" description="Disordered" evidence="8">
    <location>
        <begin position="772"/>
        <end position="795"/>
    </location>
</feature>
<evidence type="ECO:0000259" key="10">
    <source>
        <dbReference type="Pfam" id="PF08158"/>
    </source>
</evidence>
<evidence type="ECO:0000256" key="7">
    <source>
        <dbReference type="ARBA" id="ARBA00023242"/>
    </source>
</evidence>
<protein>
    <recommendedName>
        <fullName evidence="3">Protein SDA1 homolog</fullName>
    </recommendedName>
</protein>
<reference evidence="12" key="2">
    <citation type="submission" date="2022-06" db="UniProtKB">
        <authorList>
            <consortium name="EnsemblMetazoa"/>
        </authorList>
    </citation>
    <scope>IDENTIFICATION</scope>
    <source>
        <strain evidence="12">PS312</strain>
    </source>
</reference>
<dbReference type="Pfam" id="PF08158">
    <property type="entry name" value="SDA1_HEAT"/>
    <property type="match status" value="1"/>
</dbReference>
<keyword evidence="5" id="KW-0690">Ribosome biogenesis</keyword>
<evidence type="ECO:0000256" key="3">
    <source>
        <dbReference type="ARBA" id="ARBA00013636"/>
    </source>
</evidence>
<comment type="similarity">
    <text evidence="2">Belongs to the SDA1 family.</text>
</comment>
<dbReference type="GO" id="GO:0005730">
    <property type="term" value="C:nucleolus"/>
    <property type="evidence" value="ECO:0000318"/>
    <property type="project" value="GO_Central"/>
</dbReference>
<keyword evidence="4" id="KW-0813">Transport</keyword>
<feature type="region of interest" description="Disordered" evidence="8">
    <location>
        <begin position="541"/>
        <end position="669"/>
    </location>
</feature>
<evidence type="ECO:0000259" key="11">
    <source>
        <dbReference type="Pfam" id="PF21638"/>
    </source>
</evidence>
<feature type="compositionally biased region" description="Acidic residues" evidence="8">
    <location>
        <begin position="549"/>
        <end position="572"/>
    </location>
</feature>
<keyword evidence="13" id="KW-1185">Reference proteome</keyword>
<proteinExistence type="inferred from homology"/>
<dbReference type="PANTHER" id="PTHR12730:SF0">
    <property type="entry name" value="PROTEIN SDA1 HOMOLOG"/>
    <property type="match status" value="1"/>
</dbReference>
<name>A0A2A6C9S2_PRIPA</name>
<evidence type="ECO:0000256" key="6">
    <source>
        <dbReference type="ARBA" id="ARBA00022927"/>
    </source>
</evidence>
<feature type="region of interest" description="Disordered" evidence="8">
    <location>
        <begin position="304"/>
        <end position="330"/>
    </location>
</feature>
<gene>
    <name evidence="12" type="primary">WBGene00091447</name>
</gene>
<evidence type="ECO:0000256" key="4">
    <source>
        <dbReference type="ARBA" id="ARBA00022448"/>
    </source>
</evidence>
<comment type="subcellular location">
    <subcellularLocation>
        <location evidence="1">Nucleus</location>
    </subcellularLocation>
</comment>
<keyword evidence="7" id="KW-0539">Nucleus</keyword>
<feature type="domain" description="SDA1 C-terminal" evidence="11">
    <location>
        <begin position="792"/>
        <end position="834"/>
    </location>
</feature>
<evidence type="ECO:0000256" key="8">
    <source>
        <dbReference type="SAM" id="MobiDB-lite"/>
    </source>
</evidence>
<evidence type="ECO:0000259" key="9">
    <source>
        <dbReference type="Pfam" id="PF05285"/>
    </source>
</evidence>
<dbReference type="Pfam" id="PF05285">
    <property type="entry name" value="SDA1_dom"/>
    <property type="match status" value="1"/>
</dbReference>
<feature type="compositionally biased region" description="Acidic residues" evidence="8">
    <location>
        <begin position="581"/>
        <end position="644"/>
    </location>
</feature>
<dbReference type="Pfam" id="PF21638">
    <property type="entry name" value="SDA1_C"/>
    <property type="match status" value="1"/>
</dbReference>
<evidence type="ECO:0000313" key="12">
    <source>
        <dbReference type="EnsemblMetazoa" id="PPA01893.1"/>
    </source>
</evidence>
<dbReference type="AlphaFoldDB" id="A0A2A6C9S2"/>
<accession>A0A8R1U2P5</accession>
<dbReference type="InterPro" id="IPR048292">
    <property type="entry name" value="SDA1_C"/>
</dbReference>
<dbReference type="InterPro" id="IPR007949">
    <property type="entry name" value="SDA1_MD"/>
</dbReference>
<dbReference type="EnsemblMetazoa" id="PPA01893.1">
    <property type="protein sequence ID" value="PPA01893.1"/>
    <property type="gene ID" value="WBGene00091447"/>
</dbReference>
<evidence type="ECO:0000256" key="2">
    <source>
        <dbReference type="ARBA" id="ARBA00005783"/>
    </source>
</evidence>